<evidence type="ECO:0000259" key="5">
    <source>
        <dbReference type="PROSITE" id="PS51898"/>
    </source>
</evidence>
<keyword evidence="3" id="KW-0238">DNA-binding</keyword>
<evidence type="ECO:0000313" key="7">
    <source>
        <dbReference type="Proteomes" id="UP000305267"/>
    </source>
</evidence>
<comment type="caution">
    <text evidence="6">The sequence shown here is derived from an EMBL/GenBank/DDBJ whole genome shotgun (WGS) entry which is preliminary data.</text>
</comment>
<dbReference type="AlphaFoldDB" id="A0A5C4LLV9"/>
<dbReference type="CDD" id="cd00801">
    <property type="entry name" value="INT_P4_C"/>
    <property type="match status" value="1"/>
</dbReference>
<dbReference type="GO" id="GO:0003677">
    <property type="term" value="F:DNA binding"/>
    <property type="evidence" value="ECO:0007669"/>
    <property type="project" value="UniProtKB-KW"/>
</dbReference>
<evidence type="ECO:0000256" key="3">
    <source>
        <dbReference type="ARBA" id="ARBA00023125"/>
    </source>
</evidence>
<dbReference type="InterPro" id="IPR010998">
    <property type="entry name" value="Integrase_recombinase_N"/>
</dbReference>
<comment type="similarity">
    <text evidence="1">Belongs to the 'phage' integrase family.</text>
</comment>
<accession>A0A5C4LLV9</accession>
<dbReference type="Gene3D" id="1.10.443.10">
    <property type="entry name" value="Intergrase catalytic core"/>
    <property type="match status" value="1"/>
</dbReference>
<dbReference type="EMBL" id="VDDA01000002">
    <property type="protein sequence ID" value="TNC14858.1"/>
    <property type="molecule type" value="Genomic_DNA"/>
</dbReference>
<dbReference type="InterPro" id="IPR053876">
    <property type="entry name" value="Phage_int_M"/>
</dbReference>
<dbReference type="Gene3D" id="3.30.160.390">
    <property type="entry name" value="Integrase, DNA-binding domain"/>
    <property type="match status" value="1"/>
</dbReference>
<dbReference type="InterPro" id="IPR050808">
    <property type="entry name" value="Phage_Integrase"/>
</dbReference>
<dbReference type="OrthoDB" id="9795573at2"/>
<dbReference type="GO" id="GO:0015074">
    <property type="term" value="P:DNA integration"/>
    <property type="evidence" value="ECO:0007669"/>
    <property type="project" value="UniProtKB-KW"/>
</dbReference>
<dbReference type="InterPro" id="IPR025166">
    <property type="entry name" value="Integrase_DNA_bind_dom"/>
</dbReference>
<protein>
    <submittedName>
        <fullName evidence="6">DUF4102 domain-containing protein</fullName>
    </submittedName>
</protein>
<dbReference type="Pfam" id="PF00589">
    <property type="entry name" value="Phage_integrase"/>
    <property type="match status" value="1"/>
</dbReference>
<evidence type="ECO:0000313" key="6">
    <source>
        <dbReference type="EMBL" id="TNC14858.1"/>
    </source>
</evidence>
<dbReference type="Pfam" id="PF22022">
    <property type="entry name" value="Phage_int_M"/>
    <property type="match status" value="1"/>
</dbReference>
<proteinExistence type="inferred from homology"/>
<name>A0A5C4LLV9_9HYPH</name>
<gene>
    <name evidence="6" type="ORF">FF100_04575</name>
</gene>
<sequence>MAREVNRLSARRVQTLSEPGRHADGGGLYLVVDKSGAKRWVFLFRFAGTRREMGLGPVNAVPLARARELASEARQQVAGGVDPIAERRAPPEAPPPPKVITFAEVADGYMADREKSWRNPKHRAQWRTTLMVQGKHVWLMPVSAVDTEAVLEVLRPLWHEKSETAKRLRGRLERILDAARVAGHRSGENPARWRGHLEVLLPRPGKLVRGHHAALPFKAVPAFVQMLRARKAPTARALELLILTAARSGEIRGMRWGEIDIAGALWTVPKERMKAKRPHRVPLCPQAIAILSALRPAEPSDDQLVFPNGNGNVLSDMAFAALLKRAEHEDITAHGFRSSFRDWAADETDHPREVIEEALAHLVGSATERAYRRGDALGKRRALMNDWGAYVCAPPKSSPSNKATS</sequence>
<reference evidence="6 7" key="1">
    <citation type="submission" date="2019-06" db="EMBL/GenBank/DDBJ databases">
        <title>Genome of Methylobacterium sp. 17Sr1-39.</title>
        <authorList>
            <person name="Seo T."/>
        </authorList>
    </citation>
    <scope>NUCLEOTIDE SEQUENCE [LARGE SCALE GENOMIC DNA]</scope>
    <source>
        <strain evidence="6 7">17Sr1-39</strain>
    </source>
</reference>
<dbReference type="InterPro" id="IPR002104">
    <property type="entry name" value="Integrase_catalytic"/>
</dbReference>
<dbReference type="PANTHER" id="PTHR30629:SF2">
    <property type="entry name" value="PROPHAGE INTEGRASE INTS-RELATED"/>
    <property type="match status" value="1"/>
</dbReference>
<dbReference type="InterPro" id="IPR038488">
    <property type="entry name" value="Integrase_DNA-bd_sf"/>
</dbReference>
<keyword evidence="4" id="KW-0233">DNA recombination</keyword>
<evidence type="ECO:0000256" key="4">
    <source>
        <dbReference type="ARBA" id="ARBA00023172"/>
    </source>
</evidence>
<dbReference type="InterPro" id="IPR011010">
    <property type="entry name" value="DNA_brk_join_enz"/>
</dbReference>
<dbReference type="Proteomes" id="UP000305267">
    <property type="component" value="Unassembled WGS sequence"/>
</dbReference>
<evidence type="ECO:0000256" key="1">
    <source>
        <dbReference type="ARBA" id="ARBA00008857"/>
    </source>
</evidence>
<evidence type="ECO:0000256" key="2">
    <source>
        <dbReference type="ARBA" id="ARBA00022908"/>
    </source>
</evidence>
<keyword evidence="7" id="KW-1185">Reference proteome</keyword>
<dbReference type="PROSITE" id="PS51898">
    <property type="entry name" value="TYR_RECOMBINASE"/>
    <property type="match status" value="1"/>
</dbReference>
<organism evidence="6 7">
    <name type="scientific">Methylobacterium terricola</name>
    <dbReference type="NCBI Taxonomy" id="2583531"/>
    <lineage>
        <taxon>Bacteria</taxon>
        <taxon>Pseudomonadati</taxon>
        <taxon>Pseudomonadota</taxon>
        <taxon>Alphaproteobacteria</taxon>
        <taxon>Hyphomicrobiales</taxon>
        <taxon>Methylobacteriaceae</taxon>
        <taxon>Methylobacterium</taxon>
    </lineage>
</organism>
<dbReference type="Pfam" id="PF13356">
    <property type="entry name" value="Arm-DNA-bind_3"/>
    <property type="match status" value="1"/>
</dbReference>
<dbReference type="InterPro" id="IPR013762">
    <property type="entry name" value="Integrase-like_cat_sf"/>
</dbReference>
<dbReference type="PANTHER" id="PTHR30629">
    <property type="entry name" value="PROPHAGE INTEGRASE"/>
    <property type="match status" value="1"/>
</dbReference>
<dbReference type="Gene3D" id="1.10.150.130">
    <property type="match status" value="1"/>
</dbReference>
<dbReference type="GO" id="GO:0006310">
    <property type="term" value="P:DNA recombination"/>
    <property type="evidence" value="ECO:0007669"/>
    <property type="project" value="UniProtKB-KW"/>
</dbReference>
<dbReference type="SUPFAM" id="SSF56349">
    <property type="entry name" value="DNA breaking-rejoining enzymes"/>
    <property type="match status" value="1"/>
</dbReference>
<keyword evidence="2" id="KW-0229">DNA integration</keyword>
<feature type="domain" description="Tyr recombinase" evidence="5">
    <location>
        <begin position="210"/>
        <end position="384"/>
    </location>
</feature>